<dbReference type="InterPro" id="IPR023213">
    <property type="entry name" value="CAT-like_dom_sf"/>
</dbReference>
<feature type="compositionally biased region" description="Basic and acidic residues" evidence="2">
    <location>
        <begin position="1"/>
        <end position="18"/>
    </location>
</feature>
<dbReference type="PANTHER" id="PTHR31642:SF115">
    <property type="entry name" value="PROTEIN ECERIFERUM 26-LIKE"/>
    <property type="match status" value="1"/>
</dbReference>
<comment type="similarity">
    <text evidence="1">Belongs to the plant acyltransferase family.</text>
</comment>
<feature type="region of interest" description="Disordered" evidence="2">
    <location>
        <begin position="1"/>
        <end position="20"/>
    </location>
</feature>
<dbReference type="EMBL" id="CP144700">
    <property type="protein sequence ID" value="WVZ25554.1"/>
    <property type="molecule type" value="Genomic_DNA"/>
</dbReference>
<evidence type="ECO:0000313" key="3">
    <source>
        <dbReference type="EMBL" id="WVZ25554.1"/>
    </source>
</evidence>
<evidence type="ECO:0000256" key="2">
    <source>
        <dbReference type="SAM" id="MobiDB-lite"/>
    </source>
</evidence>
<evidence type="ECO:0008006" key="5">
    <source>
        <dbReference type="Google" id="ProtNLM"/>
    </source>
</evidence>
<protein>
    <recommendedName>
        <fullName evidence="5">Protein ECERIFERUM 26-like</fullName>
    </recommendedName>
</protein>
<gene>
    <name evidence="3" type="ORF">V8G54_004098</name>
</gene>
<dbReference type="PANTHER" id="PTHR31642">
    <property type="entry name" value="TRICHOTHECENE 3-O-ACETYLTRANSFERASE"/>
    <property type="match status" value="1"/>
</dbReference>
<dbReference type="GO" id="GO:0016747">
    <property type="term" value="F:acyltransferase activity, transferring groups other than amino-acyl groups"/>
    <property type="evidence" value="ECO:0007669"/>
    <property type="project" value="TreeGrafter"/>
</dbReference>
<dbReference type="AlphaFoldDB" id="A0AAQ3SAR5"/>
<dbReference type="InterPro" id="IPR050317">
    <property type="entry name" value="Plant_Fungal_Acyltransferase"/>
</dbReference>
<sequence>MERRKERGKHDKENETRNKLPLKLQPVVRLDGPCSMTHSITLFMLTETLTLQHQEEEEEEEEEVKIPLSKESAMVLEEESLVHDVRLSSVGPGRATGSDVFHNPGGLDLAMKLHYLRVVYFFDSEATGDLTVMKIKDAMFTWFNHYFITCGRFRRSDSGRPLIKCNDCGARFIEGRCTKTLQEWLAIKDFSLFKLLASQQVIGPELSFSPPVFLQVIKFKCGGISLGLSWAHILGDPLSASEFINSWGRVMNNLGLKMIPNIPRSVPAPGKPGPQKDPISAKRIDPVGDHWIPANNKKMDTFSFHITNPQLNYLQAQIWGPSLHQTPGFESVCAMIWRCVARVRTKSEPKTVTVCRSDPYRKDIIGNNQVISKIEGGSECCIVETELSVLARMLEDEGVDERKEIEEAIEREHGVSDLFVYGANLTFVDLEKINLYDLQLNGQTPAFVYYSIQGVGDEGAILVYPGPQGSIKNGADGKFVTMILPEDEMAKLKSELKMNGLLLEDD</sequence>
<proteinExistence type="inferred from homology"/>
<reference evidence="3 4" key="1">
    <citation type="journal article" date="2023" name="Life. Sci Alliance">
        <title>Evolutionary insights into 3D genome organization and epigenetic landscape of Vigna mungo.</title>
        <authorList>
            <person name="Junaid A."/>
            <person name="Singh B."/>
            <person name="Bhatia S."/>
        </authorList>
    </citation>
    <scope>NUCLEOTIDE SEQUENCE [LARGE SCALE GENOMIC DNA]</scope>
    <source>
        <strain evidence="3">Urdbean</strain>
    </source>
</reference>
<evidence type="ECO:0000256" key="1">
    <source>
        <dbReference type="ARBA" id="ARBA00009861"/>
    </source>
</evidence>
<accession>A0AAQ3SAR5</accession>
<name>A0AAQ3SAR5_VIGMU</name>
<organism evidence="3 4">
    <name type="scientific">Vigna mungo</name>
    <name type="common">Black gram</name>
    <name type="synonym">Phaseolus mungo</name>
    <dbReference type="NCBI Taxonomy" id="3915"/>
    <lineage>
        <taxon>Eukaryota</taxon>
        <taxon>Viridiplantae</taxon>
        <taxon>Streptophyta</taxon>
        <taxon>Embryophyta</taxon>
        <taxon>Tracheophyta</taxon>
        <taxon>Spermatophyta</taxon>
        <taxon>Magnoliopsida</taxon>
        <taxon>eudicotyledons</taxon>
        <taxon>Gunneridae</taxon>
        <taxon>Pentapetalae</taxon>
        <taxon>rosids</taxon>
        <taxon>fabids</taxon>
        <taxon>Fabales</taxon>
        <taxon>Fabaceae</taxon>
        <taxon>Papilionoideae</taxon>
        <taxon>50 kb inversion clade</taxon>
        <taxon>NPAAA clade</taxon>
        <taxon>indigoferoid/millettioid clade</taxon>
        <taxon>Phaseoleae</taxon>
        <taxon>Vigna</taxon>
    </lineage>
</organism>
<dbReference type="Proteomes" id="UP001374535">
    <property type="component" value="Chromosome 1"/>
</dbReference>
<dbReference type="Pfam" id="PF02458">
    <property type="entry name" value="Transferase"/>
    <property type="match status" value="1"/>
</dbReference>
<evidence type="ECO:0000313" key="4">
    <source>
        <dbReference type="Proteomes" id="UP001374535"/>
    </source>
</evidence>
<keyword evidence="4" id="KW-1185">Reference proteome</keyword>
<dbReference type="Gene3D" id="3.30.559.10">
    <property type="entry name" value="Chloramphenicol acetyltransferase-like domain"/>
    <property type="match status" value="2"/>
</dbReference>